<evidence type="ECO:0000256" key="1">
    <source>
        <dbReference type="SAM" id="MobiDB-lite"/>
    </source>
</evidence>
<evidence type="ECO:0000313" key="4">
    <source>
        <dbReference type="Proteomes" id="UP000001072"/>
    </source>
</evidence>
<sequence>MASLILSAIWIRKGVAAQFPQRYNLNEQEMEQVNQMAGDRLEQVSQELSQAQFEEEKVDVDEIIGGESNDKDNKKEEGEDADKDWTDQ</sequence>
<dbReference type="HOGENOM" id="CLU_2469555_0_0_1"/>
<dbReference type="OrthoDB" id="270624at2759"/>
<dbReference type="InParanoid" id="F4R6L4"/>
<dbReference type="RefSeq" id="XP_007404818.1">
    <property type="nucleotide sequence ID" value="XM_007404756.1"/>
</dbReference>
<dbReference type="GeneID" id="18935060"/>
<dbReference type="STRING" id="747676.F4R6L4"/>
<dbReference type="Proteomes" id="UP000001072">
    <property type="component" value="Unassembled WGS sequence"/>
</dbReference>
<gene>
    <name evidence="3" type="ORF">MELLADRAFT_89001</name>
</gene>
<protein>
    <recommendedName>
        <fullName evidence="5">Secreted protein</fullName>
    </recommendedName>
</protein>
<reference evidence="4" key="1">
    <citation type="journal article" date="2011" name="Proc. Natl. Acad. Sci. U.S.A.">
        <title>Obligate biotrophy features unraveled by the genomic analysis of rust fungi.</title>
        <authorList>
            <person name="Duplessis S."/>
            <person name="Cuomo C.A."/>
            <person name="Lin Y.-C."/>
            <person name="Aerts A."/>
            <person name="Tisserant E."/>
            <person name="Veneault-Fourrey C."/>
            <person name="Joly D.L."/>
            <person name="Hacquard S."/>
            <person name="Amselem J."/>
            <person name="Cantarel B.L."/>
            <person name="Chiu R."/>
            <person name="Coutinho P.M."/>
            <person name="Feau N."/>
            <person name="Field M."/>
            <person name="Frey P."/>
            <person name="Gelhaye E."/>
            <person name="Goldberg J."/>
            <person name="Grabherr M.G."/>
            <person name="Kodira C.D."/>
            <person name="Kohler A."/>
            <person name="Kuees U."/>
            <person name="Lindquist E.A."/>
            <person name="Lucas S.M."/>
            <person name="Mago R."/>
            <person name="Mauceli E."/>
            <person name="Morin E."/>
            <person name="Murat C."/>
            <person name="Pangilinan J.L."/>
            <person name="Park R."/>
            <person name="Pearson M."/>
            <person name="Quesneville H."/>
            <person name="Rouhier N."/>
            <person name="Sakthikumar S."/>
            <person name="Salamov A.A."/>
            <person name="Schmutz J."/>
            <person name="Selles B."/>
            <person name="Shapiro H."/>
            <person name="Tanguay P."/>
            <person name="Tuskan G.A."/>
            <person name="Henrissat B."/>
            <person name="Van de Peer Y."/>
            <person name="Rouze P."/>
            <person name="Ellis J.G."/>
            <person name="Dodds P.N."/>
            <person name="Schein J.E."/>
            <person name="Zhong S."/>
            <person name="Hamelin R.C."/>
            <person name="Grigoriev I.V."/>
            <person name="Szabo L.J."/>
            <person name="Martin F."/>
        </authorList>
    </citation>
    <scope>NUCLEOTIDE SEQUENCE [LARGE SCALE GENOMIC DNA]</scope>
    <source>
        <strain evidence="4">98AG31 / pathotype 3-4-7</strain>
    </source>
</reference>
<accession>F4R6L4</accession>
<dbReference type="KEGG" id="mlr:MELLADRAFT_89001"/>
<dbReference type="AlphaFoldDB" id="F4R6L4"/>
<evidence type="ECO:0008006" key="5">
    <source>
        <dbReference type="Google" id="ProtNLM"/>
    </source>
</evidence>
<feature type="compositionally biased region" description="Basic and acidic residues" evidence="1">
    <location>
        <begin position="68"/>
        <end position="88"/>
    </location>
</feature>
<dbReference type="EMBL" id="GL883091">
    <property type="protein sequence ID" value="EGG12443.1"/>
    <property type="molecule type" value="Genomic_DNA"/>
</dbReference>
<name>F4R6L4_MELLP</name>
<dbReference type="VEuPathDB" id="FungiDB:MELLADRAFT_89001"/>
<feature type="chain" id="PRO_5003321386" description="Secreted protein" evidence="2">
    <location>
        <begin position="17"/>
        <end position="88"/>
    </location>
</feature>
<evidence type="ECO:0000313" key="3">
    <source>
        <dbReference type="EMBL" id="EGG12443.1"/>
    </source>
</evidence>
<keyword evidence="4" id="KW-1185">Reference proteome</keyword>
<proteinExistence type="predicted"/>
<feature type="region of interest" description="Disordered" evidence="1">
    <location>
        <begin position="51"/>
        <end position="88"/>
    </location>
</feature>
<keyword evidence="2" id="KW-0732">Signal</keyword>
<feature type="signal peptide" evidence="2">
    <location>
        <begin position="1"/>
        <end position="16"/>
    </location>
</feature>
<evidence type="ECO:0000256" key="2">
    <source>
        <dbReference type="SAM" id="SignalP"/>
    </source>
</evidence>
<organism evidence="4">
    <name type="scientific">Melampsora larici-populina (strain 98AG31 / pathotype 3-4-7)</name>
    <name type="common">Poplar leaf rust fungus</name>
    <dbReference type="NCBI Taxonomy" id="747676"/>
    <lineage>
        <taxon>Eukaryota</taxon>
        <taxon>Fungi</taxon>
        <taxon>Dikarya</taxon>
        <taxon>Basidiomycota</taxon>
        <taxon>Pucciniomycotina</taxon>
        <taxon>Pucciniomycetes</taxon>
        <taxon>Pucciniales</taxon>
        <taxon>Melampsoraceae</taxon>
        <taxon>Melampsora</taxon>
    </lineage>
</organism>